<keyword evidence="3" id="KW-1185">Reference proteome</keyword>
<dbReference type="EMBL" id="QXWK01000002">
    <property type="protein sequence ID" value="NBH60501.1"/>
    <property type="molecule type" value="Genomic_DNA"/>
</dbReference>
<feature type="non-terminal residue" evidence="2">
    <location>
        <position position="47"/>
    </location>
</feature>
<keyword evidence="1" id="KW-0812">Transmembrane</keyword>
<keyword evidence="1" id="KW-0472">Membrane</keyword>
<gene>
    <name evidence="2" type="ORF">D0435_02275</name>
</gene>
<reference evidence="2 3" key="1">
    <citation type="submission" date="2018-08" db="EMBL/GenBank/DDBJ databases">
        <title>Murine metabolic-syndrome-specific gut microbial biobank.</title>
        <authorList>
            <person name="Liu C."/>
        </authorList>
    </citation>
    <scope>NUCLEOTIDE SEQUENCE [LARGE SCALE GENOMIC DNA]</scope>
    <source>
        <strain evidence="2 3">28</strain>
    </source>
</reference>
<evidence type="ECO:0000313" key="2">
    <source>
        <dbReference type="EMBL" id="NBH60501.1"/>
    </source>
</evidence>
<sequence length="47" mass="5332">MFISLVKKEFLIVKKYVGIMLIVSFLIPPVMLWRMPEAAGAMGFTLT</sequence>
<protein>
    <submittedName>
        <fullName evidence="2">ABC-2 transporter permease</fullName>
    </submittedName>
</protein>
<accession>A0A845QHB0</accession>
<keyword evidence="1" id="KW-1133">Transmembrane helix</keyword>
<name>A0A845QHB0_9FIRM</name>
<comment type="caution">
    <text evidence="2">The sequence shown here is derived from an EMBL/GenBank/DDBJ whole genome shotgun (WGS) entry which is preliminary data.</text>
</comment>
<feature type="transmembrane region" description="Helical" evidence="1">
    <location>
        <begin position="12"/>
        <end position="33"/>
    </location>
</feature>
<evidence type="ECO:0000313" key="3">
    <source>
        <dbReference type="Proteomes" id="UP000446866"/>
    </source>
</evidence>
<dbReference type="Proteomes" id="UP000446866">
    <property type="component" value="Unassembled WGS sequence"/>
</dbReference>
<dbReference type="AlphaFoldDB" id="A0A845QHB0"/>
<evidence type="ECO:0000256" key="1">
    <source>
        <dbReference type="SAM" id="Phobius"/>
    </source>
</evidence>
<organism evidence="2 3">
    <name type="scientific">Anaerotruncus colihominis</name>
    <dbReference type="NCBI Taxonomy" id="169435"/>
    <lineage>
        <taxon>Bacteria</taxon>
        <taxon>Bacillati</taxon>
        <taxon>Bacillota</taxon>
        <taxon>Clostridia</taxon>
        <taxon>Eubacteriales</taxon>
        <taxon>Oscillospiraceae</taxon>
        <taxon>Anaerotruncus</taxon>
    </lineage>
</organism>
<proteinExistence type="predicted"/>